<dbReference type="OrthoDB" id="26115at10239"/>
<dbReference type="Proteomes" id="UP000029366">
    <property type="component" value="Segment"/>
</dbReference>
<dbReference type="Pfam" id="PF13973">
    <property type="entry name" value="DUF4222"/>
    <property type="match status" value="1"/>
</dbReference>
<dbReference type="InterPro" id="IPR025317">
    <property type="entry name" value="DUF4222"/>
</dbReference>
<organism evidence="1 2">
    <name type="scientific">Shigella phage POCJ13</name>
    <dbReference type="NCBI Taxonomy" id="1498227"/>
    <lineage>
        <taxon>Viruses</taxon>
        <taxon>Duplodnaviria</taxon>
        <taxon>Heunggongvirae</taxon>
        <taxon>Uroviricota</taxon>
        <taxon>Caudoviricetes</taxon>
        <taxon>Sepvirinae</taxon>
        <taxon>Diegovirus</taxon>
        <taxon>Diegovirus POCJ13</taxon>
    </lineage>
</organism>
<proteinExistence type="predicted"/>
<evidence type="ECO:0008006" key="3">
    <source>
        <dbReference type="Google" id="ProtNLM"/>
    </source>
</evidence>
<sequence length="83" mass="9767">MFVLIQRGQSFVDANNYPVEICKVTLTQVIYRRLDGRTRATSIGAFNEEFERVDHNELHMIKAEIEKEMHIASLRKMRRTSIN</sequence>
<accession>A0A088CBN9</accession>
<dbReference type="GeneID" id="22277167"/>
<dbReference type="KEGG" id="vg:22277167"/>
<name>A0A088CBN9_9CAUD</name>
<dbReference type="EMBL" id="KJ603229">
    <property type="protein sequence ID" value="AHZ95169.1"/>
    <property type="molecule type" value="Genomic_DNA"/>
</dbReference>
<evidence type="ECO:0000313" key="2">
    <source>
        <dbReference type="Proteomes" id="UP000029366"/>
    </source>
</evidence>
<protein>
    <recommendedName>
        <fullName evidence="3">DUF4222 domain-containing protein</fullName>
    </recommendedName>
</protein>
<dbReference type="RefSeq" id="YP_009100224.1">
    <property type="nucleotide sequence ID" value="NC_025434.1"/>
</dbReference>
<keyword evidence="2" id="KW-1185">Reference proteome</keyword>
<evidence type="ECO:0000313" key="1">
    <source>
        <dbReference type="EMBL" id="AHZ95169.1"/>
    </source>
</evidence>
<reference evidence="1 2" key="1">
    <citation type="journal article" date="2014" name="Emerg. Infect. Dis.">
        <title>Clinical Isolates of Shiga Toxin 1a-Producing Shigella flexneri with an Epidemiological Link to Recent Travel to Hispaniola.</title>
        <authorList>
            <person name="Gray M.D."/>
            <person name="Lampel K.A."/>
            <person name="Strockbine N.A."/>
            <person name="Fernandez R.E."/>
            <person name="Melton-Celsa A.R."/>
            <person name="Maurelli A.T."/>
        </authorList>
    </citation>
    <scope>NUCLEOTIDE SEQUENCE [LARGE SCALE GENOMIC DNA]</scope>
</reference>